<accession>A0A8S0RLN4</accession>
<keyword evidence="2" id="KW-1185">Reference proteome</keyword>
<proteinExistence type="predicted"/>
<evidence type="ECO:0000313" key="1">
    <source>
        <dbReference type="EMBL" id="CAA2979717.1"/>
    </source>
</evidence>
<reference evidence="1 2" key="1">
    <citation type="submission" date="2019-12" db="EMBL/GenBank/DDBJ databases">
        <authorList>
            <person name="Alioto T."/>
            <person name="Alioto T."/>
            <person name="Gomez Garrido J."/>
        </authorList>
    </citation>
    <scope>NUCLEOTIDE SEQUENCE [LARGE SCALE GENOMIC DNA]</scope>
</reference>
<dbReference type="Proteomes" id="UP000594638">
    <property type="component" value="Unassembled WGS sequence"/>
</dbReference>
<evidence type="ECO:0000313" key="2">
    <source>
        <dbReference type="Proteomes" id="UP000594638"/>
    </source>
</evidence>
<dbReference type="EMBL" id="CACTIH010003633">
    <property type="protein sequence ID" value="CAA2979717.1"/>
    <property type="molecule type" value="Genomic_DNA"/>
</dbReference>
<sequence length="119" mass="13375">MDSIAHGDVMESIPIVVEDESDKSSQIGRGMRIKKMSLVLKSPFTNPEKRRKLHNVNAFDPFRELDPAKADDLQNWLVNAPDRSNLDGSIVIVVVDEGTNAYISYCVPTRLCNFGLCFY</sequence>
<dbReference type="Gramene" id="OE9A108012T1">
    <property type="protein sequence ID" value="OE9A108012C1"/>
    <property type="gene ID" value="OE9A108012"/>
</dbReference>
<comment type="caution">
    <text evidence="1">The sequence shown here is derived from an EMBL/GenBank/DDBJ whole genome shotgun (WGS) entry which is preliminary data.</text>
</comment>
<dbReference type="OrthoDB" id="927596at2759"/>
<name>A0A8S0RLN4_OLEEU</name>
<protein>
    <submittedName>
        <fullName evidence="1">Uncharacterized protein</fullName>
    </submittedName>
</protein>
<dbReference type="AlphaFoldDB" id="A0A8S0RLN4"/>
<organism evidence="1 2">
    <name type="scientific">Olea europaea subsp. europaea</name>
    <dbReference type="NCBI Taxonomy" id="158383"/>
    <lineage>
        <taxon>Eukaryota</taxon>
        <taxon>Viridiplantae</taxon>
        <taxon>Streptophyta</taxon>
        <taxon>Embryophyta</taxon>
        <taxon>Tracheophyta</taxon>
        <taxon>Spermatophyta</taxon>
        <taxon>Magnoliopsida</taxon>
        <taxon>eudicotyledons</taxon>
        <taxon>Gunneridae</taxon>
        <taxon>Pentapetalae</taxon>
        <taxon>asterids</taxon>
        <taxon>lamiids</taxon>
        <taxon>Lamiales</taxon>
        <taxon>Oleaceae</taxon>
        <taxon>Oleeae</taxon>
        <taxon>Olea</taxon>
    </lineage>
</organism>
<gene>
    <name evidence="1" type="ORF">OLEA9_A108012</name>
</gene>